<keyword evidence="3" id="KW-1185">Reference proteome</keyword>
<keyword evidence="1" id="KW-0677">Repeat</keyword>
<dbReference type="PANTHER" id="PTHR46618">
    <property type="entry name" value="ARMADILLO REPEAT-CONTAINING PROTEIN 3"/>
    <property type="match status" value="1"/>
</dbReference>
<dbReference type="InterPro" id="IPR011989">
    <property type="entry name" value="ARM-like"/>
</dbReference>
<evidence type="ECO:0000313" key="3">
    <source>
        <dbReference type="Proteomes" id="UP001642540"/>
    </source>
</evidence>
<dbReference type="EMBL" id="CAXLJM020000160">
    <property type="protein sequence ID" value="CAL8144373.1"/>
    <property type="molecule type" value="Genomic_DNA"/>
</dbReference>
<dbReference type="InterPro" id="IPR000225">
    <property type="entry name" value="Armadillo"/>
</dbReference>
<evidence type="ECO:0000256" key="1">
    <source>
        <dbReference type="ARBA" id="ARBA00022737"/>
    </source>
</evidence>
<sequence>MIYPNFQLAKDLLVLAEGQDDVITEYATNALSNFATLHTGRLQIIQQNGLPILIGLLTHGDPDIQRNALETIWQVSADPLHIGLITNRSYTEAVLNLVDSEYPPLQALSLLILEKIACRTEGIANLESLNSINVLAKIFYHQCHDRITCRNFAFLAPAIVELIERTPDRLARKNGMELLGRVCALELVAKGLAESGLPYNIFTIFVNPESDIGLKEACAFTTAQIARSVYFSKKEFAKCIPALLEMVENSDTSMRGREYSLIAISTILEDIIHAIGEFKEARGFEILRKLLEKPDLYSDDAVMSALNSIDIVAVNPGHRFEVVQADYLSVLLKLIQANKNPQIYAAASSIICSVLCEQATHAEFSKNGGPEIILQMINHAEFPVVTAAVSIINVACADSSLGKEMLDKGLLQAMWKRADLISRNGPLRAAFDRLVSTNLSLKYAITGHISPFERVENGFHDMGGLKKVDNLKYLHDFKWHGRDPRQKVLFLNIGPLKLDPKILANNV</sequence>
<name>A0ABP1S7A1_9HEXA</name>
<dbReference type="Pfam" id="PF00514">
    <property type="entry name" value="Arm"/>
    <property type="match status" value="1"/>
</dbReference>
<comment type="caution">
    <text evidence="2">The sequence shown here is derived from an EMBL/GenBank/DDBJ whole genome shotgun (WGS) entry which is preliminary data.</text>
</comment>
<accession>A0ABP1S7A1</accession>
<dbReference type="SMART" id="SM00185">
    <property type="entry name" value="ARM"/>
    <property type="match status" value="3"/>
</dbReference>
<reference evidence="2 3" key="1">
    <citation type="submission" date="2024-08" db="EMBL/GenBank/DDBJ databases">
        <authorList>
            <person name="Cucini C."/>
            <person name="Frati F."/>
        </authorList>
    </citation>
    <scope>NUCLEOTIDE SEQUENCE [LARGE SCALE GENOMIC DNA]</scope>
</reference>
<protein>
    <submittedName>
        <fullName evidence="2">Uncharacterized protein</fullName>
    </submittedName>
</protein>
<dbReference type="InterPro" id="IPR016024">
    <property type="entry name" value="ARM-type_fold"/>
</dbReference>
<gene>
    <name evidence="2" type="ORF">ODALV1_LOCUS30174</name>
</gene>
<evidence type="ECO:0000313" key="2">
    <source>
        <dbReference type="EMBL" id="CAL8144373.1"/>
    </source>
</evidence>
<dbReference type="SUPFAM" id="SSF48371">
    <property type="entry name" value="ARM repeat"/>
    <property type="match status" value="1"/>
</dbReference>
<dbReference type="PANTHER" id="PTHR46618:SF1">
    <property type="entry name" value="ARMADILLO REPEAT-CONTAINING PROTEIN 3"/>
    <property type="match status" value="1"/>
</dbReference>
<dbReference type="Proteomes" id="UP001642540">
    <property type="component" value="Unassembled WGS sequence"/>
</dbReference>
<organism evidence="2 3">
    <name type="scientific">Orchesella dallaii</name>
    <dbReference type="NCBI Taxonomy" id="48710"/>
    <lineage>
        <taxon>Eukaryota</taxon>
        <taxon>Metazoa</taxon>
        <taxon>Ecdysozoa</taxon>
        <taxon>Arthropoda</taxon>
        <taxon>Hexapoda</taxon>
        <taxon>Collembola</taxon>
        <taxon>Entomobryomorpha</taxon>
        <taxon>Entomobryoidea</taxon>
        <taxon>Orchesellidae</taxon>
        <taxon>Orchesellinae</taxon>
        <taxon>Orchesella</taxon>
    </lineage>
</organism>
<proteinExistence type="predicted"/>
<dbReference type="Gene3D" id="1.25.10.10">
    <property type="entry name" value="Leucine-rich Repeat Variant"/>
    <property type="match status" value="2"/>
</dbReference>
<dbReference type="InterPro" id="IPR052441">
    <property type="entry name" value="Armadillo-Ser/Thr_Kinase"/>
</dbReference>